<dbReference type="AlphaFoldDB" id="E3FW60"/>
<keyword evidence="2" id="KW-1185">Reference proteome</keyword>
<dbReference type="KEGG" id="sur:STAUR_7025"/>
<organism evidence="1 2">
    <name type="scientific">Stigmatella aurantiaca (strain DW4/3-1)</name>
    <dbReference type="NCBI Taxonomy" id="378806"/>
    <lineage>
        <taxon>Bacteria</taxon>
        <taxon>Pseudomonadati</taxon>
        <taxon>Myxococcota</taxon>
        <taxon>Myxococcia</taxon>
        <taxon>Myxococcales</taxon>
        <taxon>Cystobacterineae</taxon>
        <taxon>Archangiaceae</taxon>
        <taxon>Stigmatella</taxon>
    </lineage>
</organism>
<dbReference type="RefSeq" id="WP_013377619.1">
    <property type="nucleotide sequence ID" value="NC_014623.1"/>
</dbReference>
<protein>
    <submittedName>
        <fullName evidence="1">Conserved uncharacterized protein</fullName>
    </submittedName>
</protein>
<gene>
    <name evidence="1" type="ordered locus">STAUR_7025</name>
</gene>
<name>E3FW60_STIAD</name>
<reference evidence="1 2" key="1">
    <citation type="journal article" date="2011" name="Mol. Biol. Evol.">
        <title>Comparative genomic analysis of fruiting body formation in Myxococcales.</title>
        <authorList>
            <person name="Huntley S."/>
            <person name="Hamann N."/>
            <person name="Wegener-Feldbrugge S."/>
            <person name="Treuner-Lange A."/>
            <person name="Kube M."/>
            <person name="Reinhardt R."/>
            <person name="Klages S."/>
            <person name="Muller R."/>
            <person name="Ronning C.M."/>
            <person name="Nierman W.C."/>
            <person name="Sogaard-Andersen L."/>
        </authorList>
    </citation>
    <scope>NUCLEOTIDE SEQUENCE [LARGE SCALE GENOMIC DNA]</scope>
    <source>
        <strain evidence="1 2">DW4/3-1</strain>
    </source>
</reference>
<evidence type="ECO:0000313" key="2">
    <source>
        <dbReference type="Proteomes" id="UP000001351"/>
    </source>
</evidence>
<proteinExistence type="predicted"/>
<accession>E3FW60</accession>
<dbReference type="Pfam" id="PF09535">
    <property type="entry name" value="Gmx_para_CXXCG"/>
    <property type="match status" value="1"/>
</dbReference>
<dbReference type="Proteomes" id="UP000001351">
    <property type="component" value="Chromosome"/>
</dbReference>
<sequence length="81" mass="8859">MEGRLHPDCFPSGYVQPCSRCGRSGLSLPKKRLLDTSSVQGPFDVFRLADFSTVVVCTERFSDACHRLGLDGVTFKPLPGV</sequence>
<dbReference type="InterPro" id="IPR011750">
    <property type="entry name" value="Gmx_para_CXXCG"/>
</dbReference>
<evidence type="ECO:0000313" key="1">
    <source>
        <dbReference type="EMBL" id="ADO74781.1"/>
    </source>
</evidence>
<dbReference type="HOGENOM" id="CLU_172516_0_0_7"/>
<dbReference type="EMBL" id="CP002271">
    <property type="protein sequence ID" value="ADO74781.1"/>
    <property type="molecule type" value="Genomic_DNA"/>
</dbReference>